<evidence type="ECO:0000313" key="2">
    <source>
        <dbReference type="Proteomes" id="UP001054811"/>
    </source>
</evidence>
<reference evidence="1" key="1">
    <citation type="submission" date="2022-01" db="EMBL/GenBank/DDBJ databases">
        <title>Microbacterium eymi and Microbacterium rhizovicinus sp. nov., isolated from the rhizospheric soil of Elymus tsukushiensis, a plant native to the Dokdo Islands, Republic of Korea.</title>
        <authorList>
            <person name="Hwang Y.J."/>
        </authorList>
    </citation>
    <scope>NUCLEOTIDE SEQUENCE</scope>
    <source>
        <strain evidence="1">KUDC0405</strain>
    </source>
</reference>
<dbReference type="RefSeq" id="WP_259613064.1">
    <property type="nucleotide sequence ID" value="NZ_CP091139.2"/>
</dbReference>
<accession>A0ABY5NMR8</accession>
<sequence length="78" mass="8605">MAAIGKFVVGDRQVKPPQSTVEGYVQKVLDEDGTLYLYLYNYKESGPRPGDSPTQSIHFDYTAAKAFKAILDETFGGL</sequence>
<dbReference type="EMBL" id="CP091139">
    <property type="protein sequence ID" value="UUT36406.1"/>
    <property type="molecule type" value="Genomic_DNA"/>
</dbReference>
<name>A0ABY5NMR8_9MICO</name>
<evidence type="ECO:0000313" key="1">
    <source>
        <dbReference type="EMBL" id="UUT36406.1"/>
    </source>
</evidence>
<dbReference type="Proteomes" id="UP001054811">
    <property type="component" value="Chromosome"/>
</dbReference>
<gene>
    <name evidence="1" type="ORF">L2X98_26130</name>
</gene>
<keyword evidence="2" id="KW-1185">Reference proteome</keyword>
<protein>
    <submittedName>
        <fullName evidence="1">Uncharacterized protein</fullName>
    </submittedName>
</protein>
<organism evidence="1 2">
    <name type="scientific">Microbacterium elymi</name>
    <dbReference type="NCBI Taxonomy" id="2909587"/>
    <lineage>
        <taxon>Bacteria</taxon>
        <taxon>Bacillati</taxon>
        <taxon>Actinomycetota</taxon>
        <taxon>Actinomycetes</taxon>
        <taxon>Micrococcales</taxon>
        <taxon>Microbacteriaceae</taxon>
        <taxon>Microbacterium</taxon>
    </lineage>
</organism>
<proteinExistence type="predicted"/>